<evidence type="ECO:0000313" key="3">
    <source>
        <dbReference type="Proteomes" id="UP000266673"/>
    </source>
</evidence>
<proteinExistence type="predicted"/>
<comment type="caution">
    <text evidence="2">The sequence shown here is derived from an EMBL/GenBank/DDBJ whole genome shotgun (WGS) entry which is preliminary data.</text>
</comment>
<keyword evidence="3" id="KW-1185">Reference proteome</keyword>
<evidence type="ECO:0000256" key="1">
    <source>
        <dbReference type="SAM" id="MobiDB-lite"/>
    </source>
</evidence>
<gene>
    <name evidence="2" type="ORF">C2G38_2174179</name>
</gene>
<accession>A0A397VIS7</accession>
<organism evidence="2 3">
    <name type="scientific">Gigaspora rosea</name>
    <dbReference type="NCBI Taxonomy" id="44941"/>
    <lineage>
        <taxon>Eukaryota</taxon>
        <taxon>Fungi</taxon>
        <taxon>Fungi incertae sedis</taxon>
        <taxon>Mucoromycota</taxon>
        <taxon>Glomeromycotina</taxon>
        <taxon>Glomeromycetes</taxon>
        <taxon>Diversisporales</taxon>
        <taxon>Gigasporaceae</taxon>
        <taxon>Gigaspora</taxon>
    </lineage>
</organism>
<evidence type="ECO:0000313" key="2">
    <source>
        <dbReference type="EMBL" id="RIB22354.1"/>
    </source>
</evidence>
<dbReference type="EMBL" id="QKWP01000313">
    <property type="protein sequence ID" value="RIB22354.1"/>
    <property type="molecule type" value="Genomic_DNA"/>
</dbReference>
<protein>
    <submittedName>
        <fullName evidence="2">Uncharacterized protein</fullName>
    </submittedName>
</protein>
<name>A0A397VIS7_9GLOM</name>
<dbReference type="AlphaFoldDB" id="A0A397VIS7"/>
<feature type="region of interest" description="Disordered" evidence="1">
    <location>
        <begin position="146"/>
        <end position="166"/>
    </location>
</feature>
<sequence>MTKILQNNVHQNHMTEITLDWDIICLYQNACDPKKMLLKRIKKKYYVGVYMLKSSKNNSFDDLPETKLGKEVKRISLETEINITTTPSILLSHIFNSKYKLSISSNSSSENDQDLKLLEVEVNTFIKNTENKDDNKKSFNYNNSNDEGFFNNNEDDRGSVPGTIIL</sequence>
<reference evidence="2 3" key="1">
    <citation type="submission" date="2018-06" db="EMBL/GenBank/DDBJ databases">
        <title>Comparative genomics reveals the genomic features of Rhizophagus irregularis, R. cerebriforme, R. diaphanum and Gigaspora rosea, and their symbiotic lifestyle signature.</title>
        <authorList>
            <person name="Morin E."/>
            <person name="San Clemente H."/>
            <person name="Chen E.C.H."/>
            <person name="De La Providencia I."/>
            <person name="Hainaut M."/>
            <person name="Kuo A."/>
            <person name="Kohler A."/>
            <person name="Murat C."/>
            <person name="Tang N."/>
            <person name="Roy S."/>
            <person name="Loubradou J."/>
            <person name="Henrissat B."/>
            <person name="Grigoriev I.V."/>
            <person name="Corradi N."/>
            <person name="Roux C."/>
            <person name="Martin F.M."/>
        </authorList>
    </citation>
    <scope>NUCLEOTIDE SEQUENCE [LARGE SCALE GENOMIC DNA]</scope>
    <source>
        <strain evidence="2 3">DAOM 194757</strain>
    </source>
</reference>
<dbReference type="Proteomes" id="UP000266673">
    <property type="component" value="Unassembled WGS sequence"/>
</dbReference>